<evidence type="ECO:0000256" key="2">
    <source>
        <dbReference type="SAM" id="Phobius"/>
    </source>
</evidence>
<feature type="transmembrane region" description="Helical" evidence="2">
    <location>
        <begin position="520"/>
        <end position="543"/>
    </location>
</feature>
<feature type="compositionally biased region" description="Low complexity" evidence="1">
    <location>
        <begin position="782"/>
        <end position="797"/>
    </location>
</feature>
<keyword evidence="4" id="KW-1185">Reference proteome</keyword>
<comment type="caution">
    <text evidence="3">The sequence shown here is derived from an EMBL/GenBank/DDBJ whole genome shotgun (WGS) entry which is preliminary data.</text>
</comment>
<dbReference type="EMBL" id="SDPU01000034">
    <property type="protein sequence ID" value="RYU09937.1"/>
    <property type="molecule type" value="Genomic_DNA"/>
</dbReference>
<feature type="transmembrane region" description="Helical" evidence="2">
    <location>
        <begin position="479"/>
        <end position="500"/>
    </location>
</feature>
<organism evidence="3 4">
    <name type="scientific">Nocardioides iriomotensis</name>
    <dbReference type="NCBI Taxonomy" id="715784"/>
    <lineage>
        <taxon>Bacteria</taxon>
        <taxon>Bacillati</taxon>
        <taxon>Actinomycetota</taxon>
        <taxon>Actinomycetes</taxon>
        <taxon>Propionibacteriales</taxon>
        <taxon>Nocardioidaceae</taxon>
        <taxon>Nocardioides</taxon>
    </lineage>
</organism>
<dbReference type="RefSeq" id="WP_129988934.1">
    <property type="nucleotide sequence ID" value="NZ_SDPU01000034.1"/>
</dbReference>
<protein>
    <recommendedName>
        <fullName evidence="5">Integral membrane protein</fullName>
    </recommendedName>
</protein>
<name>A0A4Q5IVB1_9ACTN</name>
<dbReference type="Proteomes" id="UP000291189">
    <property type="component" value="Unassembled WGS sequence"/>
</dbReference>
<feature type="transmembrane region" description="Helical" evidence="2">
    <location>
        <begin position="145"/>
        <end position="174"/>
    </location>
</feature>
<dbReference type="AlphaFoldDB" id="A0A4Q5IVB1"/>
<dbReference type="OrthoDB" id="4320047at2"/>
<feature type="transmembrane region" description="Helical" evidence="2">
    <location>
        <begin position="358"/>
        <end position="383"/>
    </location>
</feature>
<gene>
    <name evidence="3" type="ORF">ETU37_19060</name>
</gene>
<feature type="transmembrane region" description="Helical" evidence="2">
    <location>
        <begin position="244"/>
        <end position="265"/>
    </location>
</feature>
<evidence type="ECO:0000256" key="1">
    <source>
        <dbReference type="SAM" id="MobiDB-lite"/>
    </source>
</evidence>
<evidence type="ECO:0000313" key="3">
    <source>
        <dbReference type="EMBL" id="RYU09937.1"/>
    </source>
</evidence>
<feature type="transmembrane region" description="Helical" evidence="2">
    <location>
        <begin position="116"/>
        <end position="139"/>
    </location>
</feature>
<keyword evidence="2" id="KW-1133">Transmembrane helix</keyword>
<feature type="transmembrane region" description="Helical" evidence="2">
    <location>
        <begin position="327"/>
        <end position="346"/>
    </location>
</feature>
<sequence length="797" mass="85783">MDRRRYWVELRVHGVSGTPPEELLDAAHVRQVAGDEYGRVFRPVDSDGRERWALTRRHMLEGYHWGQFTSGSWRMGLWLVLIPFGLVNASAFMLPDPGRRRVARAAHTVSGALIRAIGVGQTCTFALVTAVILVDLVAWQSASTWGWLAWAPAGLPMAAGLLAAAAVVFGLSLLGNQSRRLEAPSPGAGALVDDVDSGLCHHLFYQGNPDAPILSRLHLAAGLGTVAVVGVTTVGRADVAPYDVGWLALAVLVVALASVLTTVLGDPERSVSGSRRHAWHSRLAAPLSHVLVVGALVIVFLCATALSGLAQSLDPLELDLVSRWLPITMAVAVTALLAANAVLAWCTRAPVRHEFRRYAGGLAAWAAATTGLSLGVGYSGAFALGSARALGADVPGTLVNRIAYAWGLSFGLIAVIAVLGLAYATVTGRRLTREATASYERLAWPPLAYSHMKGVPDFWLRRVGRASGLALLKTKVPHVFVTTALVSLLMTLVAAWEMFYGELPAPVGFLSSAVRGSGSWSSFVADVGSLGLIAAAGWLLVLGRRSLRSRETRRGVNVVWDVVSFWPHSAHPFVPPAYSQFAVPGLLERVRFHLGRTDVQPSRGPADAVVVAAHSQGSLIAFAAALWLGDDEIAKVGLVTHGSQLQVAFPRAFPAYVDAGIVERLYRRLDGRWVNLYRETDPIAGPVLSWPTDPPSPRRDGFTLDHAPLRAYVDASTGRRVTGNDWRLLDPAVADLGRLTRPVARMGRHSGFTLTDDWREAVRTVNPMPSRRRRHQRRKVIPAPRAPASPEAARSGR</sequence>
<feature type="transmembrane region" description="Helical" evidence="2">
    <location>
        <begin position="403"/>
        <end position="424"/>
    </location>
</feature>
<keyword evidence="2" id="KW-0472">Membrane</keyword>
<dbReference type="SUPFAM" id="SSF53474">
    <property type="entry name" value="alpha/beta-Hydrolases"/>
    <property type="match status" value="1"/>
</dbReference>
<reference evidence="3 4" key="1">
    <citation type="submission" date="2019-01" db="EMBL/GenBank/DDBJ databases">
        <title>Nocardioides guangzhouensis sp. nov., an actinobacterium isolated from soil.</title>
        <authorList>
            <person name="Fu Y."/>
            <person name="Cai Y."/>
            <person name="Lin Z."/>
            <person name="Chen P."/>
        </authorList>
    </citation>
    <scope>NUCLEOTIDE SEQUENCE [LARGE SCALE GENOMIC DNA]</scope>
    <source>
        <strain evidence="3 4">NBRC 105384</strain>
    </source>
</reference>
<feature type="transmembrane region" description="Helical" evidence="2">
    <location>
        <begin position="213"/>
        <end position="232"/>
    </location>
</feature>
<proteinExistence type="predicted"/>
<feature type="region of interest" description="Disordered" evidence="1">
    <location>
        <begin position="766"/>
        <end position="797"/>
    </location>
</feature>
<dbReference type="InterPro" id="IPR029058">
    <property type="entry name" value="AB_hydrolase_fold"/>
</dbReference>
<accession>A0A4Q5IVB1</accession>
<feature type="compositionally biased region" description="Basic residues" evidence="1">
    <location>
        <begin position="770"/>
        <end position="780"/>
    </location>
</feature>
<keyword evidence="2" id="KW-0812">Transmembrane</keyword>
<feature type="transmembrane region" description="Helical" evidence="2">
    <location>
        <begin position="286"/>
        <end position="307"/>
    </location>
</feature>
<evidence type="ECO:0000313" key="4">
    <source>
        <dbReference type="Proteomes" id="UP000291189"/>
    </source>
</evidence>
<feature type="transmembrane region" description="Helical" evidence="2">
    <location>
        <begin position="75"/>
        <end position="95"/>
    </location>
</feature>
<evidence type="ECO:0008006" key="5">
    <source>
        <dbReference type="Google" id="ProtNLM"/>
    </source>
</evidence>